<dbReference type="Proteomes" id="UP001500707">
    <property type="component" value="Unassembled WGS sequence"/>
</dbReference>
<proteinExistence type="predicted"/>
<dbReference type="EMBL" id="BAABCE010000045">
    <property type="protein sequence ID" value="GAA3597050.1"/>
    <property type="molecule type" value="Genomic_DNA"/>
</dbReference>
<evidence type="ECO:0000313" key="2">
    <source>
        <dbReference type="Proteomes" id="UP001500707"/>
    </source>
</evidence>
<reference evidence="2" key="1">
    <citation type="journal article" date="2019" name="Int. J. Syst. Evol. Microbiol.">
        <title>The Global Catalogue of Microorganisms (GCM) 10K type strain sequencing project: providing services to taxonomists for standard genome sequencing and annotation.</title>
        <authorList>
            <consortium name="The Broad Institute Genomics Platform"/>
            <consortium name="The Broad Institute Genome Sequencing Center for Infectious Disease"/>
            <person name="Wu L."/>
            <person name="Ma J."/>
        </authorList>
    </citation>
    <scope>NUCLEOTIDE SEQUENCE [LARGE SCALE GENOMIC DNA]</scope>
    <source>
        <strain evidence="2">JCM 17656</strain>
    </source>
</reference>
<gene>
    <name evidence="1" type="ORF">GCM10022295_92190</name>
</gene>
<sequence length="78" mass="8822">MLMELEDVNCWSLSAAICERGPHRLHHLLSRAVWDEQEVLERTALWAVNLLDDGCRSVPGTGCGRVRDRKAYVTTTGR</sequence>
<comment type="caution">
    <text evidence="1">The sequence shown here is derived from an EMBL/GenBank/DDBJ whole genome shotgun (WGS) entry which is preliminary data.</text>
</comment>
<protein>
    <recommendedName>
        <fullName evidence="3">Transposase IS701-like DDE domain-containing protein</fullName>
    </recommendedName>
</protein>
<organism evidence="1 2">
    <name type="scientific">Streptomyces osmaniensis</name>
    <dbReference type="NCBI Taxonomy" id="593134"/>
    <lineage>
        <taxon>Bacteria</taxon>
        <taxon>Bacillati</taxon>
        <taxon>Actinomycetota</taxon>
        <taxon>Actinomycetes</taxon>
        <taxon>Kitasatosporales</taxon>
        <taxon>Streptomycetaceae</taxon>
        <taxon>Streptomyces</taxon>
    </lineage>
</organism>
<accession>A0ABP6Z336</accession>
<name>A0ABP6Z336_9ACTN</name>
<evidence type="ECO:0000313" key="1">
    <source>
        <dbReference type="EMBL" id="GAA3597050.1"/>
    </source>
</evidence>
<keyword evidence="2" id="KW-1185">Reference proteome</keyword>
<evidence type="ECO:0008006" key="3">
    <source>
        <dbReference type="Google" id="ProtNLM"/>
    </source>
</evidence>